<evidence type="ECO:0000313" key="1">
    <source>
        <dbReference type="EMBL" id="TSC93117.1"/>
    </source>
</evidence>
<protein>
    <submittedName>
        <fullName evidence="1">Uncharacterized protein</fullName>
    </submittedName>
</protein>
<accession>A0A554LJU6</accession>
<gene>
    <name evidence="1" type="ORF">Athens101428_744</name>
</gene>
<sequence length="310" mass="35838">IIKKFPWILEINQNCIISPDADGLICGLFMSEYFNWKIVGYYDNGKHLILKKNTRAKDCIFLDTEIFRPNIRSIGHHIVRLRQKDFPGNWSNFKNCCNPNIIRGRTLKDGFSKKYPMGTIHFLIALTGTKINIKFADDALFAVLQADGSINRFLDKYSDNLADWLKYMGVIEDKGAFNELLHHNIDLLEFCLKYVDYIQDYVKTKKDKIPISDSNQTLVESSFNMTKNGFSAECKKQIFEYLNFLANKTGWKFNKNNWQFDDFSIYCFSKNSVKPGVTTYQKAINDNALSMAFTSSLGFDYTIESPDKLP</sequence>
<proteinExistence type="predicted"/>
<comment type="caution">
    <text evidence="1">The sequence shown here is derived from an EMBL/GenBank/DDBJ whole genome shotgun (WGS) entry which is preliminary data.</text>
</comment>
<evidence type="ECO:0000313" key="2">
    <source>
        <dbReference type="Proteomes" id="UP000316495"/>
    </source>
</evidence>
<dbReference type="Proteomes" id="UP000316495">
    <property type="component" value="Unassembled WGS sequence"/>
</dbReference>
<dbReference type="EMBL" id="VMGN01000053">
    <property type="protein sequence ID" value="TSC93117.1"/>
    <property type="molecule type" value="Genomic_DNA"/>
</dbReference>
<organism evidence="1 2">
    <name type="scientific">Candidatus Berkelbacteria bacterium Athens1014_28</name>
    <dbReference type="NCBI Taxonomy" id="2017145"/>
    <lineage>
        <taxon>Bacteria</taxon>
        <taxon>Candidatus Berkelbacteria</taxon>
    </lineage>
</organism>
<name>A0A554LJU6_9BACT</name>
<feature type="non-terminal residue" evidence="1">
    <location>
        <position position="1"/>
    </location>
</feature>
<dbReference type="AlphaFoldDB" id="A0A554LJU6"/>
<reference evidence="1 2" key="1">
    <citation type="submission" date="2017-07" db="EMBL/GenBank/DDBJ databases">
        <title>Mechanisms for carbon and nitrogen cycling indicate functional differentiation within the Candidate Phyla Radiation.</title>
        <authorList>
            <person name="Danczak R.E."/>
            <person name="Johnston M.D."/>
            <person name="Kenah C."/>
            <person name="Slattery M."/>
            <person name="Wrighton K.C."/>
            <person name="Wilkins M.J."/>
        </authorList>
    </citation>
    <scope>NUCLEOTIDE SEQUENCE [LARGE SCALE GENOMIC DNA]</scope>
    <source>
        <strain evidence="1">Athens1014_28</strain>
    </source>
</reference>